<keyword evidence="3 8" id="KW-0813">Transport</keyword>
<dbReference type="InterPro" id="IPR001463">
    <property type="entry name" value="Na/Ala_symport"/>
</dbReference>
<feature type="transmembrane region" description="Helical" evidence="8">
    <location>
        <begin position="49"/>
        <end position="76"/>
    </location>
</feature>
<evidence type="ECO:0000256" key="1">
    <source>
        <dbReference type="ARBA" id="ARBA00004651"/>
    </source>
</evidence>
<reference evidence="10 11" key="1">
    <citation type="journal article" date="2015" name="Genome Announc.">
        <title>Draft Genome of the Euendolithic (true boring) Cyanobacterium Mastigocoleus testarum strain BC008.</title>
        <authorList>
            <person name="Guida B.S."/>
            <person name="Garcia-Pichel F."/>
        </authorList>
    </citation>
    <scope>NUCLEOTIDE SEQUENCE [LARGE SCALE GENOMIC DNA]</scope>
    <source>
        <strain evidence="10 11">BC008</strain>
    </source>
</reference>
<feature type="transmembrane region" description="Helical" evidence="8">
    <location>
        <begin position="139"/>
        <end position="156"/>
    </location>
</feature>
<feature type="transmembrane region" description="Helical" evidence="8">
    <location>
        <begin position="236"/>
        <end position="255"/>
    </location>
</feature>
<comment type="caution">
    <text evidence="10">The sequence shown here is derived from an EMBL/GenBank/DDBJ whole genome shotgun (WGS) entry which is preliminary data.</text>
</comment>
<gene>
    <name evidence="10" type="ORF">BC008_37275</name>
</gene>
<evidence type="ECO:0000313" key="10">
    <source>
        <dbReference type="EMBL" id="KST62105.1"/>
    </source>
</evidence>
<dbReference type="GO" id="GO:0005886">
    <property type="term" value="C:plasma membrane"/>
    <property type="evidence" value="ECO:0007669"/>
    <property type="project" value="UniProtKB-SubCell"/>
</dbReference>
<evidence type="ECO:0000256" key="3">
    <source>
        <dbReference type="ARBA" id="ARBA00022448"/>
    </source>
</evidence>
<dbReference type="Gene3D" id="1.20.1740.10">
    <property type="entry name" value="Amino acid/polyamine transporter I"/>
    <property type="match status" value="1"/>
</dbReference>
<organism evidence="10 11">
    <name type="scientific">Mastigocoleus testarum BC008</name>
    <dbReference type="NCBI Taxonomy" id="371196"/>
    <lineage>
        <taxon>Bacteria</taxon>
        <taxon>Bacillati</taxon>
        <taxon>Cyanobacteriota</taxon>
        <taxon>Cyanophyceae</taxon>
        <taxon>Nostocales</taxon>
        <taxon>Hapalosiphonaceae</taxon>
        <taxon>Mastigocoleus</taxon>
    </lineage>
</organism>
<dbReference type="RefSeq" id="WP_027841330.1">
    <property type="nucleotide sequence ID" value="NZ_LMTZ01000162.1"/>
</dbReference>
<evidence type="ECO:0000256" key="4">
    <source>
        <dbReference type="ARBA" id="ARBA00022475"/>
    </source>
</evidence>
<protein>
    <submittedName>
        <fullName evidence="10">Alanine glycine permease</fullName>
    </submittedName>
</protein>
<sequence>MSKSAIQRIWFLSIFLCFIPTAVLAADEVVGHPLLKGIDDSFTQITKIIAGFLFFSVYGFPLIVLWLICGAIFFTIRMGFVNVRMFGHAIDIVRGKYDDPNAPGEVSHFQALAAALSATIGLGNIAGVAIAVSVGGPGASLWMTIAGLLGMTSKFVEATLGQKYRIIKPDGRVAGGPMYYLSKGLAEIGFRPLGRVLAIFFAVFCILGAFGGANMFQANQSYGAVKEVFPLFANYAWIYGLVLAFLVALVIIGGIRRIGQVAGTVVPVMSIIYVVAALWILITNFAQVPTAVGTIFREAFTPTAVEGGIIGVIVQGLRRSAFSNEAGIGSAAIAHSAAKTDKPIKEGLVALLEPFIDTVVICNMTALVIIITGVYNNPQYAELVKGSEGAALTSVAFGSVISWFPVILSLSVFLFAFSTMISWSYYGERAWEYLFGERSLIVYKILFLAAVFIGSVTKPQSVLDFSDVTFLAMAFPNLLGGYFLSNKVATDLAIYTTRLNEARA</sequence>
<dbReference type="PANTHER" id="PTHR30330:SF3">
    <property type="entry name" value="TRANSCRIPTIONAL REGULATOR, LRP FAMILY"/>
    <property type="match status" value="1"/>
</dbReference>
<evidence type="ECO:0000256" key="6">
    <source>
        <dbReference type="ARBA" id="ARBA00022989"/>
    </source>
</evidence>
<comment type="similarity">
    <text evidence="2 8">Belongs to the alanine or glycine:cation symporter (AGCS) (TC 2.A.25) family.</text>
</comment>
<dbReference type="Pfam" id="PF01235">
    <property type="entry name" value="Na_Ala_symp"/>
    <property type="match status" value="1"/>
</dbReference>
<evidence type="ECO:0000256" key="7">
    <source>
        <dbReference type="ARBA" id="ARBA00023136"/>
    </source>
</evidence>
<dbReference type="EMBL" id="LMTZ01000162">
    <property type="protein sequence ID" value="KST62105.1"/>
    <property type="molecule type" value="Genomic_DNA"/>
</dbReference>
<dbReference type="NCBIfam" id="TIGR00835">
    <property type="entry name" value="agcS"/>
    <property type="match status" value="1"/>
</dbReference>
<keyword evidence="6 8" id="KW-1133">Transmembrane helix</keyword>
<name>A0A0V7ZC59_9CYAN</name>
<keyword evidence="9" id="KW-0732">Signal</keyword>
<feature type="transmembrane region" description="Helical" evidence="8">
    <location>
        <begin position="355"/>
        <end position="375"/>
    </location>
</feature>
<dbReference type="PRINTS" id="PR00175">
    <property type="entry name" value="NAALASMPORT"/>
</dbReference>
<feature type="chain" id="PRO_5006890043" evidence="9">
    <location>
        <begin position="26"/>
        <end position="504"/>
    </location>
</feature>
<keyword evidence="5 8" id="KW-0812">Transmembrane</keyword>
<evidence type="ECO:0000256" key="5">
    <source>
        <dbReference type="ARBA" id="ARBA00022692"/>
    </source>
</evidence>
<evidence type="ECO:0000313" key="11">
    <source>
        <dbReference type="Proteomes" id="UP000053372"/>
    </source>
</evidence>
<evidence type="ECO:0000256" key="9">
    <source>
        <dbReference type="SAM" id="SignalP"/>
    </source>
</evidence>
<dbReference type="OrthoDB" id="9804874at2"/>
<feature type="transmembrane region" description="Helical" evidence="8">
    <location>
        <begin position="111"/>
        <end position="133"/>
    </location>
</feature>
<keyword evidence="11" id="KW-1185">Reference proteome</keyword>
<feature type="signal peptide" evidence="9">
    <location>
        <begin position="1"/>
        <end position="25"/>
    </location>
</feature>
<keyword evidence="7 8" id="KW-0472">Membrane</keyword>
<accession>A0A0V7ZC59</accession>
<proteinExistence type="inferred from homology"/>
<keyword evidence="8" id="KW-0769">Symport</keyword>
<feature type="transmembrane region" description="Helical" evidence="8">
    <location>
        <begin position="440"/>
        <end position="456"/>
    </location>
</feature>
<dbReference type="AlphaFoldDB" id="A0A0V7ZC59"/>
<feature type="transmembrane region" description="Helical" evidence="8">
    <location>
        <begin position="395"/>
        <end position="420"/>
    </location>
</feature>
<feature type="transmembrane region" description="Helical" evidence="8">
    <location>
        <begin position="262"/>
        <end position="282"/>
    </location>
</feature>
<keyword evidence="4 8" id="KW-1003">Cell membrane</keyword>
<dbReference type="PANTHER" id="PTHR30330">
    <property type="entry name" value="AGSS FAMILY TRANSPORTER, SODIUM-ALANINE"/>
    <property type="match status" value="1"/>
</dbReference>
<evidence type="ECO:0000256" key="2">
    <source>
        <dbReference type="ARBA" id="ARBA00009261"/>
    </source>
</evidence>
<feature type="transmembrane region" description="Helical" evidence="8">
    <location>
        <begin position="468"/>
        <end position="485"/>
    </location>
</feature>
<feature type="transmembrane region" description="Helical" evidence="8">
    <location>
        <begin position="196"/>
        <end position="216"/>
    </location>
</feature>
<evidence type="ECO:0000256" key="8">
    <source>
        <dbReference type="RuleBase" id="RU363064"/>
    </source>
</evidence>
<dbReference type="GO" id="GO:0005283">
    <property type="term" value="F:amino acid:sodium symporter activity"/>
    <property type="evidence" value="ECO:0007669"/>
    <property type="project" value="InterPro"/>
</dbReference>
<comment type="subcellular location">
    <subcellularLocation>
        <location evidence="1 8">Cell membrane</location>
        <topology evidence="1 8">Multi-pass membrane protein</topology>
    </subcellularLocation>
</comment>
<dbReference type="Proteomes" id="UP000053372">
    <property type="component" value="Unassembled WGS sequence"/>
</dbReference>